<name>F9GA66_FUSOF</name>
<dbReference type="EMBL" id="AFQF01003985">
    <property type="protein sequence ID" value="EGU73938.1"/>
    <property type="molecule type" value="Genomic_DNA"/>
</dbReference>
<organism evidence="1">
    <name type="scientific">Fusarium oxysporum (strain Fo5176)</name>
    <name type="common">Fusarium vascular wilt</name>
    <dbReference type="NCBI Taxonomy" id="660025"/>
    <lineage>
        <taxon>Eukaryota</taxon>
        <taxon>Fungi</taxon>
        <taxon>Dikarya</taxon>
        <taxon>Ascomycota</taxon>
        <taxon>Pezizomycotina</taxon>
        <taxon>Sordariomycetes</taxon>
        <taxon>Hypocreomycetidae</taxon>
        <taxon>Hypocreales</taxon>
        <taxon>Nectriaceae</taxon>
        <taxon>Fusarium</taxon>
        <taxon>Fusarium oxysporum species complex</taxon>
    </lineage>
</organism>
<accession>F9GA66</accession>
<evidence type="ECO:0000313" key="1">
    <source>
        <dbReference type="EMBL" id="EGU73938.1"/>
    </source>
</evidence>
<sequence>MWKEVTCDLATAKDGIQFSDGVSPELREIAWFCGHL</sequence>
<gene>
    <name evidence="1" type="ORF">FOXB_15548</name>
</gene>
<dbReference type="AlphaFoldDB" id="F9GA66"/>
<proteinExistence type="predicted"/>
<reference evidence="1" key="1">
    <citation type="journal article" date="2012" name="Mol. Plant Microbe Interact.">
        <title>A highly conserved effector in Fusarium oxysporum is required for full virulence on Arabidopsis.</title>
        <authorList>
            <person name="Thatcher L.F."/>
            <person name="Gardiner D.M."/>
            <person name="Kazan K."/>
            <person name="Manners J."/>
        </authorList>
    </citation>
    <scope>NUCLEOTIDE SEQUENCE [LARGE SCALE GENOMIC DNA]</scope>
    <source>
        <strain evidence="1">Fo5176</strain>
    </source>
</reference>
<protein>
    <submittedName>
        <fullName evidence="1">Uncharacterized protein</fullName>
    </submittedName>
</protein>
<comment type="caution">
    <text evidence="1">The sequence shown here is derived from an EMBL/GenBank/DDBJ whole genome shotgun (WGS) entry which is preliminary data.</text>
</comment>